<dbReference type="EMBL" id="KQ947405">
    <property type="protein sequence ID" value="KUJ23209.1"/>
    <property type="molecule type" value="Genomic_DNA"/>
</dbReference>
<dbReference type="Proteomes" id="UP000070700">
    <property type="component" value="Unassembled WGS sequence"/>
</dbReference>
<dbReference type="GeneID" id="28822446"/>
<gene>
    <name evidence="2" type="ORF">LY89DRAFT_663668</name>
</gene>
<name>A0A194XT37_MOLSC</name>
<proteinExistence type="predicted"/>
<dbReference type="Gene3D" id="3.90.1300.10">
    <property type="entry name" value="Amidase signature (AS) domain"/>
    <property type="match status" value="1"/>
</dbReference>
<dbReference type="KEGG" id="psco:LY89DRAFT_663668"/>
<dbReference type="Pfam" id="PF01425">
    <property type="entry name" value="Amidase"/>
    <property type="match status" value="1"/>
</dbReference>
<protein>
    <submittedName>
        <fullName evidence="2">Amidase signature enzyme</fullName>
    </submittedName>
</protein>
<evidence type="ECO:0000313" key="3">
    <source>
        <dbReference type="Proteomes" id="UP000070700"/>
    </source>
</evidence>
<dbReference type="RefSeq" id="XP_018077564.1">
    <property type="nucleotide sequence ID" value="XM_018212720.1"/>
</dbReference>
<dbReference type="PANTHER" id="PTHR46310">
    <property type="entry name" value="AMIDASE 1"/>
    <property type="match status" value="1"/>
</dbReference>
<sequence length="559" mass="61620">MDDDLIELGGTKYIAGTTPVGALSYSTNFQSEESPTRIPITIINAVSDEASFGPWIKSRLEELNVMDDAISAPFTEHVIIKTFGNEPEYFTMEAVFDGYWLDSSDEIPCDGPYFLEGRTLYKAYRLYEDEYNAFVCGVVQSEKEPFRDKKYIPVPSRCYSQVLNEQKPLSGKRIAVKDIYDLRGLPTSAGCKAYGAHHGPSKDTAECIKVLLDQGAVIVAKAKTVQFASGMASADWTADKCPTNPRGDGQLDTGCSSAGSAAAIAGYEWLDTTIGSDSLGSMTGPAAACGVFGLRPSLGTLSNVGAVPVSERLIMAVTWTRLAILAVRSQSFRKWEALGSGLWRLPVSIVKKPVTILVPRESQVSYNDTNISAWKDFLQDLEAYCGVSQTSTVAHIQLHDCWKNASQFLEAYSEDAFGKLEIDPLIRYKWYALAFPLKAPKLIKVFRSFLERKIFTERTIMVLPGGAPDVRFRDEKTSEDQYNMWQGFGLQNTTYSVLGGLPAVNIPGPYHSKLSGDVAQQPVSVMVLGSRGSDIWLIQHLEKALREDRRHVHVGSDTF</sequence>
<keyword evidence="3" id="KW-1185">Reference proteome</keyword>
<dbReference type="AlphaFoldDB" id="A0A194XT37"/>
<feature type="domain" description="Amidase" evidence="1">
    <location>
        <begin position="163"/>
        <end position="311"/>
    </location>
</feature>
<dbReference type="InParanoid" id="A0A194XT37"/>
<organism evidence="2 3">
    <name type="scientific">Mollisia scopiformis</name>
    <name type="common">Conifer needle endophyte fungus</name>
    <name type="synonym">Phialocephala scopiformis</name>
    <dbReference type="NCBI Taxonomy" id="149040"/>
    <lineage>
        <taxon>Eukaryota</taxon>
        <taxon>Fungi</taxon>
        <taxon>Dikarya</taxon>
        <taxon>Ascomycota</taxon>
        <taxon>Pezizomycotina</taxon>
        <taxon>Leotiomycetes</taxon>
        <taxon>Helotiales</taxon>
        <taxon>Mollisiaceae</taxon>
        <taxon>Mollisia</taxon>
    </lineage>
</organism>
<dbReference type="OrthoDB" id="5423360at2759"/>
<dbReference type="InterPro" id="IPR023631">
    <property type="entry name" value="Amidase_dom"/>
</dbReference>
<dbReference type="PANTHER" id="PTHR46310:SF7">
    <property type="entry name" value="AMIDASE 1"/>
    <property type="match status" value="1"/>
</dbReference>
<dbReference type="SUPFAM" id="SSF75304">
    <property type="entry name" value="Amidase signature (AS) enzymes"/>
    <property type="match status" value="1"/>
</dbReference>
<dbReference type="InterPro" id="IPR036928">
    <property type="entry name" value="AS_sf"/>
</dbReference>
<reference evidence="2 3" key="1">
    <citation type="submission" date="2015-10" db="EMBL/GenBank/DDBJ databases">
        <title>Full genome of DAOMC 229536 Phialocephala scopiformis, a fungal endophyte of spruce producing the potent anti-insectan compound rugulosin.</title>
        <authorList>
            <consortium name="DOE Joint Genome Institute"/>
            <person name="Walker A.K."/>
            <person name="Frasz S.L."/>
            <person name="Seifert K.A."/>
            <person name="Miller J.D."/>
            <person name="Mondo S.J."/>
            <person name="Labutti K."/>
            <person name="Lipzen A."/>
            <person name="Dockter R."/>
            <person name="Kennedy M."/>
            <person name="Grigoriev I.V."/>
            <person name="Spatafora J.W."/>
        </authorList>
    </citation>
    <scope>NUCLEOTIDE SEQUENCE [LARGE SCALE GENOMIC DNA]</scope>
    <source>
        <strain evidence="2 3">CBS 120377</strain>
    </source>
</reference>
<dbReference type="STRING" id="149040.A0A194XT37"/>
<accession>A0A194XT37</accession>
<evidence type="ECO:0000259" key="1">
    <source>
        <dbReference type="Pfam" id="PF01425"/>
    </source>
</evidence>
<evidence type="ECO:0000313" key="2">
    <source>
        <dbReference type="EMBL" id="KUJ23209.1"/>
    </source>
</evidence>